<organism evidence="1 2">
    <name type="scientific">Gloeocapsopsis dulcis AAB1 = 1H9</name>
    <dbReference type="NCBI Taxonomy" id="1433147"/>
    <lineage>
        <taxon>Bacteria</taxon>
        <taxon>Bacillati</taxon>
        <taxon>Cyanobacteriota</taxon>
        <taxon>Cyanophyceae</taxon>
        <taxon>Oscillatoriophycideae</taxon>
        <taxon>Chroococcales</taxon>
        <taxon>Chroococcaceae</taxon>
        <taxon>Gloeocapsopsis</taxon>
        <taxon>Gloeocapsopsis dulcis</taxon>
    </lineage>
</organism>
<dbReference type="InterPro" id="IPR017853">
    <property type="entry name" value="GH"/>
</dbReference>
<accession>A0A6N8G157</accession>
<protein>
    <recommendedName>
        <fullName evidence="3">Glycoside hydrolase family 5 domain-containing protein</fullName>
    </recommendedName>
</protein>
<evidence type="ECO:0008006" key="3">
    <source>
        <dbReference type="Google" id="ProtNLM"/>
    </source>
</evidence>
<dbReference type="EMBL" id="NAPY01000032">
    <property type="protein sequence ID" value="MUL38097.1"/>
    <property type="molecule type" value="Genomic_DNA"/>
</dbReference>
<evidence type="ECO:0000313" key="2">
    <source>
        <dbReference type="Proteomes" id="UP000441797"/>
    </source>
</evidence>
<proteinExistence type="predicted"/>
<reference evidence="1 2" key="1">
    <citation type="journal article" date="2019" name="Front. Microbiol.">
        <title>Genomic Features for Desiccation Tolerance and Sugar Biosynthesis in the Extremophile Gloeocapsopsis sp. UTEX B3054.</title>
        <authorList>
            <person name="Urrejola C."/>
            <person name="Alcorta J."/>
            <person name="Salas L."/>
            <person name="Vasquez M."/>
            <person name="Polz M.F."/>
            <person name="Vicuna R."/>
            <person name="Diez B."/>
        </authorList>
    </citation>
    <scope>NUCLEOTIDE SEQUENCE [LARGE SCALE GENOMIC DNA]</scope>
    <source>
        <strain evidence="1 2">1H9</strain>
    </source>
</reference>
<dbReference type="SUPFAM" id="SSF51445">
    <property type="entry name" value="(Trans)glycosidases"/>
    <property type="match status" value="1"/>
</dbReference>
<comment type="caution">
    <text evidence="1">The sequence shown here is derived from an EMBL/GenBank/DDBJ whole genome shotgun (WGS) entry which is preliminary data.</text>
</comment>
<keyword evidence="2" id="KW-1185">Reference proteome</keyword>
<dbReference type="Gene3D" id="3.20.20.80">
    <property type="entry name" value="Glycosidases"/>
    <property type="match status" value="1"/>
</dbReference>
<evidence type="ECO:0000313" key="1">
    <source>
        <dbReference type="EMBL" id="MUL38097.1"/>
    </source>
</evidence>
<sequence length="353" mass="39773">MYHKSQSQKAQKTMRRPLISTLLVVGSSLLFVLPPSVTYAQSPRVSPEAATNLKASRETRVGIAGDKFTINGQPTFLLGVSYFDAVHWRESDLDRLAEYNFNLIRVFLDWQNRGFFDEEGNLTKSEELLALVRAANDRGIVVDVTITGYSEIPRDKAVQAAVRTLRNEPNVIFDLQNEHNLGGEAALSHSDIRQLYFIAKAENARAIIFTSNYAAWMRGNTLNPERLTQEVKTGIDVVAPHFTRNSRWYSDTGTRVAQTKEYLRSINRNRPVYVQEDHRNGWRGGEFTKEQFLQAAQEAKTNGAAGWVFHTAAGFSLIDREFFAELDATERQVIKELGSAIFSNSTAYKTPGD</sequence>
<dbReference type="Proteomes" id="UP000441797">
    <property type="component" value="Unassembled WGS sequence"/>
</dbReference>
<gene>
    <name evidence="1" type="ORF">BWI75_17615</name>
</gene>
<dbReference type="AlphaFoldDB" id="A0A6N8G157"/>
<name>A0A6N8G157_9CHRO</name>